<accession>V5HRT5</accession>
<proteinExistence type="evidence at transcript level"/>
<reference evidence="2" key="1">
    <citation type="journal article" date="2015" name="Sci. Rep.">
        <title>Tissue- and time-dependent transcription in Ixodes ricinus salivary glands and midguts when blood feeding on the vertebrate host.</title>
        <authorList>
            <person name="Kotsyfakis M."/>
            <person name="Schwarz A."/>
            <person name="Erhart J."/>
            <person name="Ribeiro J.M."/>
        </authorList>
    </citation>
    <scope>NUCLEOTIDE SEQUENCE</scope>
    <source>
        <tissue evidence="2">Salivary gland and midgut</tissue>
    </source>
</reference>
<feature type="compositionally biased region" description="Polar residues" evidence="1">
    <location>
        <begin position="84"/>
        <end position="109"/>
    </location>
</feature>
<dbReference type="AlphaFoldDB" id="V5HRT5"/>
<feature type="non-terminal residue" evidence="2">
    <location>
        <position position="1"/>
    </location>
</feature>
<protein>
    <submittedName>
        <fullName evidence="2">Putative dna repair and recombination protein rad54b</fullName>
    </submittedName>
</protein>
<evidence type="ECO:0000256" key="1">
    <source>
        <dbReference type="SAM" id="MobiDB-lite"/>
    </source>
</evidence>
<name>V5HRT5_IXORI</name>
<dbReference type="EMBL" id="GANP01005821">
    <property type="protein sequence ID" value="JAB78647.1"/>
    <property type="molecule type" value="mRNA"/>
</dbReference>
<feature type="region of interest" description="Disordered" evidence="1">
    <location>
        <begin position="83"/>
        <end position="112"/>
    </location>
</feature>
<organism evidence="2">
    <name type="scientific">Ixodes ricinus</name>
    <name type="common">Common tick</name>
    <name type="synonym">Acarus ricinus</name>
    <dbReference type="NCBI Taxonomy" id="34613"/>
    <lineage>
        <taxon>Eukaryota</taxon>
        <taxon>Metazoa</taxon>
        <taxon>Ecdysozoa</taxon>
        <taxon>Arthropoda</taxon>
        <taxon>Chelicerata</taxon>
        <taxon>Arachnida</taxon>
        <taxon>Acari</taxon>
        <taxon>Parasitiformes</taxon>
        <taxon>Ixodida</taxon>
        <taxon>Ixodoidea</taxon>
        <taxon>Ixodidae</taxon>
        <taxon>Ixodinae</taxon>
        <taxon>Ixodes</taxon>
    </lineage>
</organism>
<sequence>SMRKSFVLHQSANRKFNSPFLTNGTSIAEEKASRRCIDTAETARQSASDTKRSITDIMRLVNQGSTVGDGNNDAKKLRIESPIKTLSPNATRHNISTSSVPSSGSQNVKNNDDVALNSSTTAQKLQTNGTRYFSVLWCKLSAKKHKKWEGDAVLIVKGRSAQLKSLEGKELGSTFGYKVTDVESIEEGSHFKVGGKECEIQGPITAEDYLSGRCFNEGFVPDDKSTGAAAPSHTSRN</sequence>
<evidence type="ECO:0000313" key="2">
    <source>
        <dbReference type="EMBL" id="JAB78647.1"/>
    </source>
</evidence>